<dbReference type="Proteomes" id="UP001589589">
    <property type="component" value="Unassembled WGS sequence"/>
</dbReference>
<evidence type="ECO:0000313" key="2">
    <source>
        <dbReference type="Proteomes" id="UP001589589"/>
    </source>
</evidence>
<dbReference type="EMBL" id="JBHMEX010000063">
    <property type="protein sequence ID" value="MFB9066323.1"/>
    <property type="molecule type" value="Genomic_DNA"/>
</dbReference>
<reference evidence="1 2" key="1">
    <citation type="submission" date="2024-09" db="EMBL/GenBank/DDBJ databases">
        <authorList>
            <person name="Sun Q."/>
            <person name="Mori K."/>
        </authorList>
    </citation>
    <scope>NUCLEOTIDE SEQUENCE [LARGE SCALE GENOMIC DNA]</scope>
    <source>
        <strain evidence="1 2">CECT 7908</strain>
    </source>
</reference>
<organism evidence="1 2">
    <name type="scientific">Flavobacterium branchiarum</name>
    <dbReference type="NCBI Taxonomy" id="1114870"/>
    <lineage>
        <taxon>Bacteria</taxon>
        <taxon>Pseudomonadati</taxon>
        <taxon>Bacteroidota</taxon>
        <taxon>Flavobacteriia</taxon>
        <taxon>Flavobacteriales</taxon>
        <taxon>Flavobacteriaceae</taxon>
        <taxon>Flavobacterium</taxon>
    </lineage>
</organism>
<protein>
    <submittedName>
        <fullName evidence="1">HTH domain-containing protein</fullName>
    </submittedName>
</protein>
<evidence type="ECO:0000313" key="1">
    <source>
        <dbReference type="EMBL" id="MFB9066323.1"/>
    </source>
</evidence>
<name>A0ABV5FS12_9FLAO</name>
<gene>
    <name evidence="1" type="ORF">ACFFUQ_20080</name>
</gene>
<proteinExistence type="predicted"/>
<keyword evidence="2" id="KW-1185">Reference proteome</keyword>
<sequence>MEQLQKITAKDLAQKMGVSIKTAEKYMKDVKQEYEVKVVLLNHINTYFKVNAKK</sequence>
<comment type="caution">
    <text evidence="1">The sequence shown here is derived from an EMBL/GenBank/DDBJ whole genome shotgun (WGS) entry which is preliminary data.</text>
</comment>
<accession>A0ABV5FS12</accession>
<dbReference type="RefSeq" id="WP_290264524.1">
    <property type="nucleotide sequence ID" value="NZ_JAUFQQ010000003.1"/>
</dbReference>